<dbReference type="KEGG" id="tva:4774186"/>
<reference evidence="2" key="1">
    <citation type="submission" date="2006-10" db="EMBL/GenBank/DDBJ databases">
        <authorList>
            <person name="Amadeo P."/>
            <person name="Zhao Q."/>
            <person name="Wortman J."/>
            <person name="Fraser-Liggett C."/>
            <person name="Carlton J."/>
        </authorList>
    </citation>
    <scope>NUCLEOTIDE SEQUENCE</scope>
    <source>
        <strain evidence="2">G3</strain>
    </source>
</reference>
<feature type="region of interest" description="Disordered" evidence="1">
    <location>
        <begin position="495"/>
        <end position="521"/>
    </location>
</feature>
<accession>A2DTM9</accession>
<dbReference type="Proteomes" id="UP000001542">
    <property type="component" value="Unassembled WGS sequence"/>
</dbReference>
<proteinExistence type="predicted"/>
<dbReference type="InParanoid" id="A2DTM9"/>
<name>A2DTM9_TRIV3</name>
<protein>
    <submittedName>
        <fullName evidence="2">Uncharacterized protein</fullName>
    </submittedName>
</protein>
<dbReference type="AlphaFoldDB" id="A2DTM9"/>
<organism evidence="2 3">
    <name type="scientific">Trichomonas vaginalis (strain ATCC PRA-98 / G3)</name>
    <dbReference type="NCBI Taxonomy" id="412133"/>
    <lineage>
        <taxon>Eukaryota</taxon>
        <taxon>Metamonada</taxon>
        <taxon>Parabasalia</taxon>
        <taxon>Trichomonadida</taxon>
        <taxon>Trichomonadidae</taxon>
        <taxon>Trichomonas</taxon>
    </lineage>
</organism>
<feature type="compositionally biased region" description="Polar residues" evidence="1">
    <location>
        <begin position="398"/>
        <end position="411"/>
    </location>
</feature>
<evidence type="ECO:0000313" key="3">
    <source>
        <dbReference type="Proteomes" id="UP000001542"/>
    </source>
</evidence>
<keyword evidence="3" id="KW-1185">Reference proteome</keyword>
<reference evidence="2" key="2">
    <citation type="journal article" date="2007" name="Science">
        <title>Draft genome sequence of the sexually transmitted pathogen Trichomonas vaginalis.</title>
        <authorList>
            <person name="Carlton J.M."/>
            <person name="Hirt R.P."/>
            <person name="Silva J.C."/>
            <person name="Delcher A.L."/>
            <person name="Schatz M."/>
            <person name="Zhao Q."/>
            <person name="Wortman J.R."/>
            <person name="Bidwell S.L."/>
            <person name="Alsmark U.C.M."/>
            <person name="Besteiro S."/>
            <person name="Sicheritz-Ponten T."/>
            <person name="Noel C.J."/>
            <person name="Dacks J.B."/>
            <person name="Foster P.G."/>
            <person name="Simillion C."/>
            <person name="Van de Peer Y."/>
            <person name="Miranda-Saavedra D."/>
            <person name="Barton G.J."/>
            <person name="Westrop G.D."/>
            <person name="Mueller S."/>
            <person name="Dessi D."/>
            <person name="Fiori P.L."/>
            <person name="Ren Q."/>
            <person name="Paulsen I."/>
            <person name="Zhang H."/>
            <person name="Bastida-Corcuera F.D."/>
            <person name="Simoes-Barbosa A."/>
            <person name="Brown M.T."/>
            <person name="Hayes R.D."/>
            <person name="Mukherjee M."/>
            <person name="Okumura C.Y."/>
            <person name="Schneider R."/>
            <person name="Smith A.J."/>
            <person name="Vanacova S."/>
            <person name="Villalvazo M."/>
            <person name="Haas B.J."/>
            <person name="Pertea M."/>
            <person name="Feldblyum T.V."/>
            <person name="Utterback T.R."/>
            <person name="Shu C.L."/>
            <person name="Osoegawa K."/>
            <person name="de Jong P.J."/>
            <person name="Hrdy I."/>
            <person name="Horvathova L."/>
            <person name="Zubacova Z."/>
            <person name="Dolezal P."/>
            <person name="Malik S.B."/>
            <person name="Logsdon J.M. Jr."/>
            <person name="Henze K."/>
            <person name="Gupta A."/>
            <person name="Wang C.C."/>
            <person name="Dunne R.L."/>
            <person name="Upcroft J.A."/>
            <person name="Upcroft P."/>
            <person name="White O."/>
            <person name="Salzberg S.L."/>
            <person name="Tang P."/>
            <person name="Chiu C.-H."/>
            <person name="Lee Y.-S."/>
            <person name="Embley T.M."/>
            <person name="Coombs G.H."/>
            <person name="Mottram J.C."/>
            <person name="Tachezy J."/>
            <person name="Fraser-Liggett C.M."/>
            <person name="Johnson P.J."/>
        </authorList>
    </citation>
    <scope>NUCLEOTIDE SEQUENCE [LARGE SCALE GENOMIC DNA]</scope>
    <source>
        <strain evidence="2">G3</strain>
    </source>
</reference>
<dbReference type="EMBL" id="DS113245">
    <property type="protein sequence ID" value="EAY16176.1"/>
    <property type="molecule type" value="Genomic_DNA"/>
</dbReference>
<feature type="region of interest" description="Disordered" evidence="1">
    <location>
        <begin position="398"/>
        <end position="421"/>
    </location>
</feature>
<dbReference type="VEuPathDB" id="TrichDB:TVAG_340700"/>
<feature type="compositionally biased region" description="Polar residues" evidence="1">
    <location>
        <begin position="495"/>
        <end position="510"/>
    </location>
</feature>
<dbReference type="SMR" id="A2DTM9"/>
<dbReference type="RefSeq" id="XP_001328399.1">
    <property type="nucleotide sequence ID" value="XM_001328364.1"/>
</dbReference>
<sequence length="687" mass="79652">MRRAVRPTTTATANRRMQLSSTELVMPQSRSSSRSSLPVTENNKHPLFLQMWEAFESSSVELIENNANLFDNIDKLKILLSKSSTSFRTFFQTVARLYGNIFTLNKTRKQSLVTGYSSIRSSYTPFSTNWSNFTQYMEQQYVSIYRQVSAELNNHINPMISFLSQSINQFNDVTTNLVTLFSEIKKSFELIFQNQKFLHQGSQNFAEVLNNISIMLSAVEDIQLEQRNNLINTISYLFRTSYAFCMNYISFLTSKNQFQEILDEYVSRLDLQVDTSRSLPLSSIHEAKNEISSNEVKYLGGNTFDEIIESGKKVIGLNNPSNKLFFDDLQKISSEFRKIIKQNAKFREIFKFLFNKEYISDEEAVAFRETIKKSEYNENQIQNLEKQIQELKVQVETINNPPNSQNLPKNSENTKKYQDQNEESDGLMITQCNSVLNQLLFGDNQENYLDNFDFLSEKVISFRNDLVKISSSDNNTSFDRILVILKEKIEIFNNSEKNPNETQESGGNHNDPSKDKESSSEIQIQVKKDFSRLKNSIITMLKDAKKPITQNSSINDIIESLSQVFKSNETEYSQEYLNKTFSTVLSMVNVSSKVVPSMYLPEICYFFMLMFQSINYLNKFTSDMDEIFDKFEFNMPERDSEEFNHLKHCSSLLSKHLNEIEPSQMHSSVFHSVSRFIILIQSLVSHL</sequence>
<gene>
    <name evidence="2" type="ORF">TVAG_340700</name>
</gene>
<evidence type="ECO:0000256" key="1">
    <source>
        <dbReference type="SAM" id="MobiDB-lite"/>
    </source>
</evidence>
<evidence type="ECO:0000313" key="2">
    <source>
        <dbReference type="EMBL" id="EAY16176.1"/>
    </source>
</evidence>
<dbReference type="VEuPathDB" id="TrichDB:TVAGG3_1037890"/>